<name>A0A1C2DD44_9HYPH</name>
<comment type="caution">
    <text evidence="1">The sequence shown here is derived from an EMBL/GenBank/DDBJ whole genome shotgun (WGS) entry which is preliminary data.</text>
</comment>
<dbReference type="EMBL" id="MDEO01000036">
    <property type="protein sequence ID" value="OCX12701.1"/>
    <property type="molecule type" value="Genomic_DNA"/>
</dbReference>
<dbReference type="RefSeq" id="WP_024922439.1">
    <property type="nucleotide sequence ID" value="NZ_MDEO01000036.1"/>
</dbReference>
<organism evidence="1 2">
    <name type="scientific">Mesorhizobium hungaricum</name>
    <dbReference type="NCBI Taxonomy" id="1566387"/>
    <lineage>
        <taxon>Bacteria</taxon>
        <taxon>Pseudomonadati</taxon>
        <taxon>Pseudomonadota</taxon>
        <taxon>Alphaproteobacteria</taxon>
        <taxon>Hyphomicrobiales</taxon>
        <taxon>Phyllobacteriaceae</taxon>
        <taxon>Mesorhizobium</taxon>
    </lineage>
</organism>
<dbReference type="STRING" id="1566387.QV13_24190"/>
<dbReference type="Proteomes" id="UP000094412">
    <property type="component" value="Unassembled WGS sequence"/>
</dbReference>
<reference evidence="1 2" key="1">
    <citation type="submission" date="2016-08" db="EMBL/GenBank/DDBJ databases">
        <title>Whole genome sequence of Mesorhizobium sp. strain UASWS1009 isolated from industrial sewage.</title>
        <authorList>
            <person name="Crovadore J."/>
            <person name="Calmin G."/>
            <person name="Chablais R."/>
            <person name="Cochard B."/>
            <person name="Lefort F."/>
        </authorList>
    </citation>
    <scope>NUCLEOTIDE SEQUENCE [LARGE SCALE GENOMIC DNA]</scope>
    <source>
        <strain evidence="1 2">UASWS1009</strain>
    </source>
</reference>
<protein>
    <submittedName>
        <fullName evidence="1">Uncharacterized protein</fullName>
    </submittedName>
</protein>
<accession>A0A1C2DD44</accession>
<proteinExistence type="predicted"/>
<keyword evidence="2" id="KW-1185">Reference proteome</keyword>
<sequence>MPNLTPAQQIADLDAALARRGTSIQLRKTNSATGQVTVPAKWRGYLPQEVIGIIQAGDTKVIVSPTGLEAFGIPPQNGFAVLAGIPRRIIAPTPIYDGGVLVRIELAVRG</sequence>
<evidence type="ECO:0000313" key="1">
    <source>
        <dbReference type="EMBL" id="OCX12701.1"/>
    </source>
</evidence>
<evidence type="ECO:0000313" key="2">
    <source>
        <dbReference type="Proteomes" id="UP000094412"/>
    </source>
</evidence>
<gene>
    <name evidence="1" type="ORF">QV13_24190</name>
</gene>
<dbReference type="AlphaFoldDB" id="A0A1C2DD44"/>
<dbReference type="OrthoDB" id="7376287at2"/>